<feature type="signal peptide" evidence="4">
    <location>
        <begin position="1"/>
        <end position="20"/>
    </location>
</feature>
<accession>A0A365XSQ2</accession>
<dbReference type="InterPro" id="IPR008969">
    <property type="entry name" value="CarboxyPept-like_regulatory"/>
</dbReference>
<keyword evidence="2" id="KW-0472">Membrane</keyword>
<feature type="chain" id="PRO_5016687301" description="TonB-dependent receptor" evidence="4">
    <location>
        <begin position="21"/>
        <end position="719"/>
    </location>
</feature>
<keyword evidence="6" id="KW-1185">Reference proteome</keyword>
<dbReference type="AlphaFoldDB" id="A0A365XSQ2"/>
<evidence type="ECO:0000256" key="2">
    <source>
        <dbReference type="ARBA" id="ARBA00023136"/>
    </source>
</evidence>
<gene>
    <name evidence="5" type="ORF">DF182_21115</name>
</gene>
<evidence type="ECO:0000256" key="4">
    <source>
        <dbReference type="SAM" id="SignalP"/>
    </source>
</evidence>
<dbReference type="InterPro" id="IPR036942">
    <property type="entry name" value="Beta-barrel_TonB_sf"/>
</dbReference>
<dbReference type="SUPFAM" id="SSF49464">
    <property type="entry name" value="Carboxypeptidase regulatory domain-like"/>
    <property type="match status" value="1"/>
</dbReference>
<evidence type="ECO:0000256" key="1">
    <source>
        <dbReference type="ARBA" id="ARBA00004442"/>
    </source>
</evidence>
<proteinExistence type="predicted"/>
<evidence type="ECO:0000313" key="5">
    <source>
        <dbReference type="EMBL" id="RBL89041.1"/>
    </source>
</evidence>
<comment type="caution">
    <text evidence="5">The sequence shown here is derived from an EMBL/GenBank/DDBJ whole genome shotgun (WGS) entry which is preliminary data.</text>
</comment>
<dbReference type="Gene3D" id="2.60.40.1120">
    <property type="entry name" value="Carboxypeptidase-like, regulatory domain"/>
    <property type="match status" value="1"/>
</dbReference>
<dbReference type="SUPFAM" id="SSF56935">
    <property type="entry name" value="Porins"/>
    <property type="match status" value="1"/>
</dbReference>
<protein>
    <recommendedName>
        <fullName evidence="7">TonB-dependent receptor</fullName>
    </recommendedName>
</protein>
<keyword evidence="4" id="KW-0732">Signal</keyword>
<dbReference type="EMBL" id="QFFJ01000002">
    <property type="protein sequence ID" value="RBL89041.1"/>
    <property type="molecule type" value="Genomic_DNA"/>
</dbReference>
<dbReference type="RefSeq" id="WP_113617785.1">
    <property type="nucleotide sequence ID" value="NZ_QFFJ01000002.1"/>
</dbReference>
<dbReference type="OrthoDB" id="1075473at2"/>
<sequence>MHLKMILFFALLLTFQQGYSQQPVISGTITNYKGMPVEGANIYITGSLEGATSGKDGRFSFATTYTGSVTLGVSYIGYKDYRLTAPVTEMATLSIVLQSQDKNLSEVVVRASTFSLGKSRTLEKLDALDVVMTGSSNGDIYGALMALPGTQKVGEDGKLYIRGGDNRETQTFIDGMHVLNPYSITAQDMPARGRFSPFLFQGINFSLGGYESEFGQALSAVLPMDTKDVAGSTKAGVNASPLSIGGGGSVAFKKSSLSGNVNYLNLGLYNQFLPDRYTWKKPYQSVSAEAQYKTAPGPRSLFKLYTAYDRTAFIRTFADTLNDVPLRDFNLNQDNYYLNATLKTKLRHNTRLFVGAAFSYVDSHYGSAKFQGDDYRQQENEWHIKAKLEKTIVPAYRLSTGVEAYLKGYRTMYHDTVQQLLQDRQLNNQLYAAFVDNQIRLLHGLYANVSGRLEYTQFNHAWNLSPRISLNYLADKFQVSAIYGKYYQAPDNTVLAAPHQDLQQSLATHYILGASWDFNGRLLKAEAYYKSYDQLELLRQQVYTSDGYGKSAGFDIYYSDETSVKRLKYNVSYSFNDAARLYRDFPVMSTPLFASRHNARMSFKYHFPLIKTYAGFTGTYASGRPYHNPNMPGFMNAIDKAYFSLDANLTFLLSPRVILYTSMGNLTGRANTYGYRYAPSPDSKGVYAGEPVMASRSRFFYLGLFISLKGSSAYDVSSF</sequence>
<dbReference type="Gene3D" id="2.40.170.20">
    <property type="entry name" value="TonB-dependent receptor, beta-barrel domain"/>
    <property type="match status" value="1"/>
</dbReference>
<evidence type="ECO:0000256" key="3">
    <source>
        <dbReference type="ARBA" id="ARBA00023237"/>
    </source>
</evidence>
<name>A0A365XSQ2_9BACT</name>
<dbReference type="Pfam" id="PF13715">
    <property type="entry name" value="CarbopepD_reg_2"/>
    <property type="match status" value="1"/>
</dbReference>
<organism evidence="5 6">
    <name type="scientific">Chitinophaga flava</name>
    <dbReference type="NCBI Taxonomy" id="2259036"/>
    <lineage>
        <taxon>Bacteria</taxon>
        <taxon>Pseudomonadati</taxon>
        <taxon>Bacteroidota</taxon>
        <taxon>Chitinophagia</taxon>
        <taxon>Chitinophagales</taxon>
        <taxon>Chitinophagaceae</taxon>
        <taxon>Chitinophaga</taxon>
    </lineage>
</organism>
<reference evidence="5 6" key="1">
    <citation type="submission" date="2018-05" db="EMBL/GenBank/DDBJ databases">
        <title>Chitinophaga sp. K3CV102501T nov., isolated from isolated from a monsoon evergreen broad-leaved forest soil.</title>
        <authorList>
            <person name="Lv Y."/>
        </authorList>
    </citation>
    <scope>NUCLEOTIDE SEQUENCE [LARGE SCALE GENOMIC DNA]</scope>
    <source>
        <strain evidence="5 6">GDMCC 1.1325</strain>
    </source>
</reference>
<evidence type="ECO:0008006" key="7">
    <source>
        <dbReference type="Google" id="ProtNLM"/>
    </source>
</evidence>
<evidence type="ECO:0000313" key="6">
    <source>
        <dbReference type="Proteomes" id="UP000253410"/>
    </source>
</evidence>
<dbReference type="Proteomes" id="UP000253410">
    <property type="component" value="Unassembled WGS sequence"/>
</dbReference>
<keyword evidence="3" id="KW-0998">Cell outer membrane</keyword>
<dbReference type="GO" id="GO:0009279">
    <property type="term" value="C:cell outer membrane"/>
    <property type="evidence" value="ECO:0007669"/>
    <property type="project" value="UniProtKB-SubCell"/>
</dbReference>
<comment type="subcellular location">
    <subcellularLocation>
        <location evidence="1">Cell outer membrane</location>
    </subcellularLocation>
</comment>